<comment type="pathway">
    <text evidence="2">Glycolipid biosynthesis; glycosylphosphatidylinositol-anchor biosynthesis.</text>
</comment>
<dbReference type="PANTHER" id="PTHR12468:SF2">
    <property type="entry name" value="GPI MANNOSYLTRANSFERASE 2"/>
    <property type="match status" value="1"/>
</dbReference>
<proteinExistence type="predicted"/>
<gene>
    <name evidence="11" type="ORF">HJG54_27405</name>
</gene>
<evidence type="ECO:0000313" key="11">
    <source>
        <dbReference type="EMBL" id="WNZ26181.1"/>
    </source>
</evidence>
<feature type="transmembrane region" description="Helical" evidence="10">
    <location>
        <begin position="200"/>
        <end position="227"/>
    </location>
</feature>
<feature type="transmembrane region" description="Helical" evidence="10">
    <location>
        <begin position="386"/>
        <end position="409"/>
    </location>
</feature>
<dbReference type="GO" id="GO:0031501">
    <property type="term" value="C:mannosyltransferase complex"/>
    <property type="evidence" value="ECO:0007669"/>
    <property type="project" value="TreeGrafter"/>
</dbReference>
<keyword evidence="9 10" id="KW-0472">Membrane</keyword>
<dbReference type="AlphaFoldDB" id="A0AA96WNX9"/>
<comment type="subcellular location">
    <subcellularLocation>
        <location evidence="1">Endoplasmic reticulum membrane</location>
        <topology evidence="1">Multi-pass membrane protein</topology>
    </subcellularLocation>
</comment>
<evidence type="ECO:0000256" key="10">
    <source>
        <dbReference type="SAM" id="Phobius"/>
    </source>
</evidence>
<dbReference type="InterPro" id="IPR007315">
    <property type="entry name" value="PIG-V/Gpi18"/>
</dbReference>
<feature type="transmembrane region" description="Helical" evidence="10">
    <location>
        <begin position="125"/>
        <end position="151"/>
    </location>
</feature>
<protein>
    <recommendedName>
        <fullName evidence="12">Glycosyltransferase RgtA/B/C/D-like domain-containing protein</fullName>
    </recommendedName>
</protein>
<evidence type="ECO:0000256" key="4">
    <source>
        <dbReference type="ARBA" id="ARBA00022676"/>
    </source>
</evidence>
<keyword evidence="5" id="KW-0808">Transferase</keyword>
<dbReference type="GO" id="GO:0004376">
    <property type="term" value="F:GPI mannosyltransferase activity"/>
    <property type="evidence" value="ECO:0007669"/>
    <property type="project" value="InterPro"/>
</dbReference>
<evidence type="ECO:0000256" key="7">
    <source>
        <dbReference type="ARBA" id="ARBA00022824"/>
    </source>
</evidence>
<evidence type="ECO:0000256" key="6">
    <source>
        <dbReference type="ARBA" id="ARBA00022692"/>
    </source>
</evidence>
<evidence type="ECO:0000256" key="1">
    <source>
        <dbReference type="ARBA" id="ARBA00004477"/>
    </source>
</evidence>
<feature type="transmembrane region" description="Helical" evidence="10">
    <location>
        <begin position="342"/>
        <end position="366"/>
    </location>
</feature>
<feature type="transmembrane region" description="Helical" evidence="10">
    <location>
        <begin position="163"/>
        <end position="180"/>
    </location>
</feature>
<keyword evidence="7" id="KW-0256">Endoplasmic reticulum</keyword>
<dbReference type="EMBL" id="CP053586">
    <property type="protein sequence ID" value="WNZ26181.1"/>
    <property type="molecule type" value="Genomic_DNA"/>
</dbReference>
<feature type="transmembrane region" description="Helical" evidence="10">
    <location>
        <begin position="314"/>
        <end position="335"/>
    </location>
</feature>
<dbReference type="RefSeq" id="WP_316432408.1">
    <property type="nucleotide sequence ID" value="NZ_CP053586.1"/>
</dbReference>
<evidence type="ECO:0000256" key="8">
    <source>
        <dbReference type="ARBA" id="ARBA00022989"/>
    </source>
</evidence>
<dbReference type="GO" id="GO:0000009">
    <property type="term" value="F:alpha-1,6-mannosyltransferase activity"/>
    <property type="evidence" value="ECO:0007669"/>
    <property type="project" value="InterPro"/>
</dbReference>
<reference evidence="11" key="1">
    <citation type="submission" date="2020-05" db="EMBL/GenBank/DDBJ databases">
        <authorList>
            <person name="Zhu T."/>
            <person name="Keshari N."/>
            <person name="Lu X."/>
        </authorList>
    </citation>
    <scope>NUCLEOTIDE SEQUENCE</scope>
    <source>
        <strain evidence="11">NK1-12</strain>
    </source>
</reference>
<evidence type="ECO:0008006" key="12">
    <source>
        <dbReference type="Google" id="ProtNLM"/>
    </source>
</evidence>
<feature type="transmembrane region" description="Helical" evidence="10">
    <location>
        <begin position="248"/>
        <end position="268"/>
    </location>
</feature>
<accession>A0AA96WNX9</accession>
<keyword evidence="4" id="KW-0328">Glycosyltransferase</keyword>
<dbReference type="GO" id="GO:0016020">
    <property type="term" value="C:membrane"/>
    <property type="evidence" value="ECO:0007669"/>
    <property type="project" value="GOC"/>
</dbReference>
<evidence type="ECO:0000256" key="3">
    <source>
        <dbReference type="ARBA" id="ARBA00022502"/>
    </source>
</evidence>
<evidence type="ECO:0000256" key="2">
    <source>
        <dbReference type="ARBA" id="ARBA00004687"/>
    </source>
</evidence>
<organism evidence="11">
    <name type="scientific">Leptolyngbya sp. NK1-12</name>
    <dbReference type="NCBI Taxonomy" id="2547451"/>
    <lineage>
        <taxon>Bacteria</taxon>
        <taxon>Bacillati</taxon>
        <taxon>Cyanobacteriota</taxon>
        <taxon>Cyanophyceae</taxon>
        <taxon>Leptolyngbyales</taxon>
        <taxon>Leptolyngbyaceae</taxon>
        <taxon>Leptolyngbya group</taxon>
        <taxon>Leptolyngbya</taxon>
    </lineage>
</organism>
<evidence type="ECO:0000256" key="5">
    <source>
        <dbReference type="ARBA" id="ARBA00022679"/>
    </source>
</evidence>
<keyword evidence="8 10" id="KW-1133">Transmembrane helix</keyword>
<sequence>MVGLWLGWLLLIWSYQAVVTARYDLQRPDRVLGWTADSTKTEKTADRPYLNDPFLNTQVGWDSEFYLSIALHGYDDPKVRSVPPAPDAEPPFNRPLSLNYAFFPGYPYLIRWLVIPLAGLGLSPIATATLAGLIISALGTLIGLIALYDLATYALGEYAGLRAAFYLLSFPTGFFLAQVYTEGLFVGLAFSSLALIQRKYWLPAALLAALATLTRAVGIFLLIPLLFGILRSFRFSRFSGQSFTFRGLLQFLVKLISLSIPLAVYLYWRNSFLGDAFQIVEDRFFNCRLFDLQAATMVWRNGFMALFGDNSATVVHYGIEFAAIALGFCSCLITLKHYPGLSLYGLAILSVSLTCGTAWSMTRYLLTIPSVFLVLAHWGQSQVFDRLWSLASILLLAMFTALFSFNFWAG</sequence>
<keyword evidence="3" id="KW-0337">GPI-anchor biosynthesis</keyword>
<keyword evidence="6 10" id="KW-0812">Transmembrane</keyword>
<name>A0AA96WNX9_9CYAN</name>
<dbReference type="GO" id="GO:0006506">
    <property type="term" value="P:GPI anchor biosynthetic process"/>
    <property type="evidence" value="ECO:0007669"/>
    <property type="project" value="UniProtKB-KW"/>
</dbReference>
<dbReference type="PANTHER" id="PTHR12468">
    <property type="entry name" value="GPI MANNOSYLTRANSFERASE 2"/>
    <property type="match status" value="1"/>
</dbReference>
<evidence type="ECO:0000256" key="9">
    <source>
        <dbReference type="ARBA" id="ARBA00023136"/>
    </source>
</evidence>